<dbReference type="AlphaFoldDB" id="A0A645I9A2"/>
<dbReference type="GO" id="GO:0016036">
    <property type="term" value="P:cellular response to phosphate starvation"/>
    <property type="evidence" value="ECO:0007669"/>
    <property type="project" value="TreeGrafter"/>
</dbReference>
<dbReference type="InterPro" id="IPR003594">
    <property type="entry name" value="HATPase_dom"/>
</dbReference>
<evidence type="ECO:0000256" key="1">
    <source>
        <dbReference type="ARBA" id="ARBA00000085"/>
    </source>
</evidence>
<evidence type="ECO:0000256" key="3">
    <source>
        <dbReference type="ARBA" id="ARBA00022553"/>
    </source>
</evidence>
<evidence type="ECO:0000256" key="5">
    <source>
        <dbReference type="ARBA" id="ARBA00022777"/>
    </source>
</evidence>
<protein>
    <recommendedName>
        <fullName evidence="2">histidine kinase</fullName>
        <ecNumber evidence="2">2.7.13.3</ecNumber>
    </recommendedName>
</protein>
<dbReference type="InterPro" id="IPR050351">
    <property type="entry name" value="BphY/WalK/GraS-like"/>
</dbReference>
<keyword evidence="5 8" id="KW-0418">Kinase</keyword>
<dbReference type="PROSITE" id="PS50109">
    <property type="entry name" value="HIS_KIN"/>
    <property type="match status" value="1"/>
</dbReference>
<sequence>MKIIFDANHDEINLPHDHRWTAEALFNIIDNAVKYGEANTVIEITIKKFELFLKIDIANKGLVIPEHEQGKIFARFYRGQNTSLQEGSGIGLYLSREIVSRQGGYIKVKSDQDKTLFSVFLPLEI</sequence>
<dbReference type="SMART" id="SM00387">
    <property type="entry name" value="HATPase_c"/>
    <property type="match status" value="1"/>
</dbReference>
<organism evidence="8">
    <name type="scientific">bioreactor metagenome</name>
    <dbReference type="NCBI Taxonomy" id="1076179"/>
    <lineage>
        <taxon>unclassified sequences</taxon>
        <taxon>metagenomes</taxon>
        <taxon>ecological metagenomes</taxon>
    </lineage>
</organism>
<reference evidence="8" key="1">
    <citation type="submission" date="2019-08" db="EMBL/GenBank/DDBJ databases">
        <authorList>
            <person name="Kucharzyk K."/>
            <person name="Murdoch R.W."/>
            <person name="Higgins S."/>
            <person name="Loffler F."/>
        </authorList>
    </citation>
    <scope>NUCLEOTIDE SEQUENCE</scope>
</reference>
<dbReference type="Pfam" id="PF02518">
    <property type="entry name" value="HATPase_c"/>
    <property type="match status" value="1"/>
</dbReference>
<evidence type="ECO:0000313" key="8">
    <source>
        <dbReference type="EMBL" id="MPN44894.1"/>
    </source>
</evidence>
<dbReference type="InterPro" id="IPR036890">
    <property type="entry name" value="HATPase_C_sf"/>
</dbReference>
<gene>
    <name evidence="8" type="primary">resE_52</name>
    <name evidence="8" type="ORF">SDC9_192461</name>
</gene>
<proteinExistence type="predicted"/>
<dbReference type="PANTHER" id="PTHR45453:SF1">
    <property type="entry name" value="PHOSPHATE REGULON SENSOR PROTEIN PHOR"/>
    <property type="match status" value="1"/>
</dbReference>
<dbReference type="PANTHER" id="PTHR45453">
    <property type="entry name" value="PHOSPHATE REGULON SENSOR PROTEIN PHOR"/>
    <property type="match status" value="1"/>
</dbReference>
<dbReference type="EMBL" id="VSSQ01104376">
    <property type="protein sequence ID" value="MPN44894.1"/>
    <property type="molecule type" value="Genomic_DNA"/>
</dbReference>
<dbReference type="InterPro" id="IPR005467">
    <property type="entry name" value="His_kinase_dom"/>
</dbReference>
<comment type="catalytic activity">
    <reaction evidence="1">
        <text>ATP + protein L-histidine = ADP + protein N-phospho-L-histidine.</text>
        <dbReference type="EC" id="2.7.13.3"/>
    </reaction>
</comment>
<dbReference type="EC" id="2.7.13.3" evidence="2"/>
<dbReference type="GO" id="GO:0004721">
    <property type="term" value="F:phosphoprotein phosphatase activity"/>
    <property type="evidence" value="ECO:0007669"/>
    <property type="project" value="TreeGrafter"/>
</dbReference>
<dbReference type="SUPFAM" id="SSF55874">
    <property type="entry name" value="ATPase domain of HSP90 chaperone/DNA topoisomerase II/histidine kinase"/>
    <property type="match status" value="1"/>
</dbReference>
<keyword evidence="4 8" id="KW-0808">Transferase</keyword>
<keyword evidence="3" id="KW-0597">Phosphoprotein</keyword>
<comment type="caution">
    <text evidence="8">The sequence shown here is derived from an EMBL/GenBank/DDBJ whole genome shotgun (WGS) entry which is preliminary data.</text>
</comment>
<keyword evidence="6" id="KW-0902">Two-component regulatory system</keyword>
<evidence type="ECO:0000256" key="6">
    <source>
        <dbReference type="ARBA" id="ARBA00023012"/>
    </source>
</evidence>
<feature type="domain" description="Histidine kinase" evidence="7">
    <location>
        <begin position="1"/>
        <end position="125"/>
    </location>
</feature>
<dbReference type="PRINTS" id="PR00344">
    <property type="entry name" value="BCTRLSENSOR"/>
</dbReference>
<evidence type="ECO:0000256" key="4">
    <source>
        <dbReference type="ARBA" id="ARBA00022679"/>
    </source>
</evidence>
<dbReference type="GO" id="GO:0000155">
    <property type="term" value="F:phosphorelay sensor kinase activity"/>
    <property type="evidence" value="ECO:0007669"/>
    <property type="project" value="TreeGrafter"/>
</dbReference>
<dbReference type="Gene3D" id="3.30.565.10">
    <property type="entry name" value="Histidine kinase-like ATPase, C-terminal domain"/>
    <property type="match status" value="1"/>
</dbReference>
<dbReference type="InterPro" id="IPR004358">
    <property type="entry name" value="Sig_transdc_His_kin-like_C"/>
</dbReference>
<dbReference type="GO" id="GO:0005886">
    <property type="term" value="C:plasma membrane"/>
    <property type="evidence" value="ECO:0007669"/>
    <property type="project" value="TreeGrafter"/>
</dbReference>
<accession>A0A645I9A2</accession>
<evidence type="ECO:0000259" key="7">
    <source>
        <dbReference type="PROSITE" id="PS50109"/>
    </source>
</evidence>
<evidence type="ECO:0000256" key="2">
    <source>
        <dbReference type="ARBA" id="ARBA00012438"/>
    </source>
</evidence>
<name>A0A645I9A2_9ZZZZ</name>